<evidence type="ECO:0000259" key="7">
    <source>
        <dbReference type="PROSITE" id="PS50850"/>
    </source>
</evidence>
<feature type="transmembrane region" description="Helical" evidence="6">
    <location>
        <begin position="397"/>
        <end position="422"/>
    </location>
</feature>
<dbReference type="SUPFAM" id="SSF103473">
    <property type="entry name" value="MFS general substrate transporter"/>
    <property type="match status" value="1"/>
</dbReference>
<keyword evidence="3 6" id="KW-1133">Transmembrane helix</keyword>
<dbReference type="PANTHER" id="PTHR23501">
    <property type="entry name" value="MAJOR FACILITATOR SUPERFAMILY"/>
    <property type="match status" value="1"/>
</dbReference>
<dbReference type="EMBL" id="SWKV01000011">
    <property type="protein sequence ID" value="KAF3043661.1"/>
    <property type="molecule type" value="Genomic_DNA"/>
</dbReference>
<feature type="transmembrane region" description="Helical" evidence="6">
    <location>
        <begin position="539"/>
        <end position="557"/>
    </location>
</feature>
<dbReference type="AlphaFoldDB" id="A0A9P5C3Z4"/>
<evidence type="ECO:0000256" key="5">
    <source>
        <dbReference type="SAM" id="MobiDB-lite"/>
    </source>
</evidence>
<dbReference type="InterPro" id="IPR036259">
    <property type="entry name" value="MFS_trans_sf"/>
</dbReference>
<evidence type="ECO:0000313" key="9">
    <source>
        <dbReference type="Proteomes" id="UP000758155"/>
    </source>
</evidence>
<dbReference type="PANTHER" id="PTHR23501:SF94">
    <property type="entry name" value="MAJOR FACILITATOR SUPERFAMILY (MFS) PROFILE DOMAIN-CONTAINING PROTEIN"/>
    <property type="match status" value="1"/>
</dbReference>
<dbReference type="FunFam" id="1.20.1720.10:FF:000018">
    <property type="entry name" value="Putative MFS multidrug transporter"/>
    <property type="match status" value="1"/>
</dbReference>
<name>A0A9P5C3Z4_9PLEO</name>
<comment type="subcellular location">
    <subcellularLocation>
        <location evidence="1">Membrane</location>
        <topology evidence="1">Multi-pass membrane protein</topology>
    </subcellularLocation>
</comment>
<accession>A0A9P5C3Z4</accession>
<dbReference type="Pfam" id="PF07690">
    <property type="entry name" value="MFS_1"/>
    <property type="match status" value="1"/>
</dbReference>
<dbReference type="Proteomes" id="UP000758155">
    <property type="component" value="Unassembled WGS sequence"/>
</dbReference>
<feature type="transmembrane region" description="Helical" evidence="6">
    <location>
        <begin position="139"/>
        <end position="162"/>
    </location>
</feature>
<feature type="transmembrane region" description="Helical" evidence="6">
    <location>
        <begin position="208"/>
        <end position="228"/>
    </location>
</feature>
<feature type="transmembrane region" description="Helical" evidence="6">
    <location>
        <begin position="177"/>
        <end position="196"/>
    </location>
</feature>
<sequence>MSSAHMERPVQPFRPQRSVRSQAMDPDNGHTWSDTEKSHSGATGLPPCTLPSEKIPSVDDMEVESASLNSVERPATPSAREVLAAHPVLPSSLPTTPQTPRRKRPVSSYLSFGSTMDFDLEAKVAAAAPTEWKPTKNELLVMVSLSFISLMVALDATVLVTVLPEIAHSLNGTSSEAFWAGTAYLLTSAIFQPVIASISSSFGRQQMLLLSLVFFTVGTILCSVAHHFTVLLTGRSIQGIGGGGIITVTQVIFCDIVPLRQRPKYFAMVLGAWSIGSILGPFIGGSLVEHASWRWCFHINYPFCGIGFVVAACFVRMNATTELTFAQKLKRTDWVGAILFIGSFTSFLVGLSFGGVQHPWTSAATLAPLIVGVAGIGAFLGWQVYRKPHSLLPMSIFYNWSAIAAFYNAMINGLVLFTALYYIPFFFMSVRAQSPTEAGIDLFPAVCFLVPGSIVVAALTARLGRFRWAIWLGWAITTTACGLFIIFDLHTRLVVIAVALALFGVGSGMVLTSVNVGIQAISKVEDCAMAASVYGFMRSLGMPIGVALSGTVFQNAMSSKLSALGLPTQIAHDSEQYVFVLRTMAEGAQKSAVLESYMHGFHAVFIFVTAISGSALVASFFIRKFSMDKILLTAYSVK</sequence>
<feature type="transmembrane region" description="Helical" evidence="6">
    <location>
        <begin position="468"/>
        <end position="487"/>
    </location>
</feature>
<dbReference type="GO" id="GO:0005886">
    <property type="term" value="C:plasma membrane"/>
    <property type="evidence" value="ECO:0007669"/>
    <property type="project" value="TreeGrafter"/>
</dbReference>
<dbReference type="PROSITE" id="PS50850">
    <property type="entry name" value="MFS"/>
    <property type="match status" value="1"/>
</dbReference>
<evidence type="ECO:0000313" key="8">
    <source>
        <dbReference type="EMBL" id="KAF3043661.1"/>
    </source>
</evidence>
<dbReference type="InterPro" id="IPR020846">
    <property type="entry name" value="MFS_dom"/>
</dbReference>
<evidence type="ECO:0000256" key="4">
    <source>
        <dbReference type="ARBA" id="ARBA00023136"/>
    </source>
</evidence>
<dbReference type="GO" id="GO:0022857">
    <property type="term" value="F:transmembrane transporter activity"/>
    <property type="evidence" value="ECO:0007669"/>
    <property type="project" value="InterPro"/>
</dbReference>
<dbReference type="OrthoDB" id="2351791at2759"/>
<feature type="compositionally biased region" description="Low complexity" evidence="5">
    <location>
        <begin position="87"/>
        <end position="99"/>
    </location>
</feature>
<feature type="domain" description="Major facilitator superfamily (MFS) profile" evidence="7">
    <location>
        <begin position="141"/>
        <end position="627"/>
    </location>
</feature>
<organism evidence="8 9">
    <name type="scientific">Didymella heteroderae</name>
    <dbReference type="NCBI Taxonomy" id="1769908"/>
    <lineage>
        <taxon>Eukaryota</taxon>
        <taxon>Fungi</taxon>
        <taxon>Dikarya</taxon>
        <taxon>Ascomycota</taxon>
        <taxon>Pezizomycotina</taxon>
        <taxon>Dothideomycetes</taxon>
        <taxon>Pleosporomycetidae</taxon>
        <taxon>Pleosporales</taxon>
        <taxon>Pleosporineae</taxon>
        <taxon>Didymellaceae</taxon>
        <taxon>Didymella</taxon>
    </lineage>
</organism>
<evidence type="ECO:0000256" key="2">
    <source>
        <dbReference type="ARBA" id="ARBA00022692"/>
    </source>
</evidence>
<feature type="transmembrane region" description="Helical" evidence="6">
    <location>
        <begin position="265"/>
        <end position="287"/>
    </location>
</feature>
<dbReference type="InterPro" id="IPR011701">
    <property type="entry name" value="MFS"/>
</dbReference>
<feature type="region of interest" description="Disordered" evidence="5">
    <location>
        <begin position="1"/>
        <end position="106"/>
    </location>
</feature>
<feature type="transmembrane region" description="Helical" evidence="6">
    <location>
        <begin position="442"/>
        <end position="461"/>
    </location>
</feature>
<feature type="transmembrane region" description="Helical" evidence="6">
    <location>
        <begin position="240"/>
        <end position="258"/>
    </location>
</feature>
<protein>
    <recommendedName>
        <fullName evidence="7">Major facilitator superfamily (MFS) profile domain-containing protein</fullName>
    </recommendedName>
</protein>
<feature type="transmembrane region" description="Helical" evidence="6">
    <location>
        <begin position="600"/>
        <end position="622"/>
    </location>
</feature>
<comment type="caution">
    <text evidence="8">The sequence shown here is derived from an EMBL/GenBank/DDBJ whole genome shotgun (WGS) entry which is preliminary data.</text>
</comment>
<feature type="transmembrane region" description="Helical" evidence="6">
    <location>
        <begin position="366"/>
        <end position="385"/>
    </location>
</feature>
<dbReference type="Gene3D" id="1.20.1250.20">
    <property type="entry name" value="MFS general substrate transporter like domains"/>
    <property type="match status" value="2"/>
</dbReference>
<keyword evidence="4 6" id="KW-0472">Membrane</keyword>
<evidence type="ECO:0000256" key="3">
    <source>
        <dbReference type="ARBA" id="ARBA00022989"/>
    </source>
</evidence>
<evidence type="ECO:0000256" key="6">
    <source>
        <dbReference type="SAM" id="Phobius"/>
    </source>
</evidence>
<proteinExistence type="predicted"/>
<keyword evidence="2 6" id="KW-0812">Transmembrane</keyword>
<feature type="transmembrane region" description="Helical" evidence="6">
    <location>
        <begin position="335"/>
        <end position="354"/>
    </location>
</feature>
<reference evidence="8" key="1">
    <citation type="submission" date="2019-04" db="EMBL/GenBank/DDBJ databases">
        <title>Sequencing of skin fungus with MAO and IRED activity.</title>
        <authorList>
            <person name="Marsaioli A.J."/>
            <person name="Bonatto J.M.C."/>
            <person name="Reis Junior O."/>
        </authorList>
    </citation>
    <scope>NUCLEOTIDE SEQUENCE</scope>
    <source>
        <strain evidence="8">28M1</strain>
    </source>
</reference>
<keyword evidence="9" id="KW-1185">Reference proteome</keyword>
<gene>
    <name evidence="8" type="ORF">E8E12_005168</name>
</gene>
<feature type="transmembrane region" description="Helical" evidence="6">
    <location>
        <begin position="299"/>
        <end position="315"/>
    </location>
</feature>
<feature type="transmembrane region" description="Helical" evidence="6">
    <location>
        <begin position="493"/>
        <end position="518"/>
    </location>
</feature>
<evidence type="ECO:0000256" key="1">
    <source>
        <dbReference type="ARBA" id="ARBA00004141"/>
    </source>
</evidence>